<dbReference type="EMBL" id="KV453911">
    <property type="protein sequence ID" value="ODV79936.1"/>
    <property type="molecule type" value="Genomic_DNA"/>
</dbReference>
<evidence type="ECO:0000313" key="2">
    <source>
        <dbReference type="Proteomes" id="UP000094285"/>
    </source>
</evidence>
<name>A0A1E4SKA0_9ASCO</name>
<dbReference type="AlphaFoldDB" id="A0A1E4SKA0"/>
<reference evidence="2" key="1">
    <citation type="submission" date="2016-05" db="EMBL/GenBank/DDBJ databases">
        <title>Comparative genomics of biotechnologically important yeasts.</title>
        <authorList>
            <consortium name="DOE Joint Genome Institute"/>
            <person name="Riley R."/>
            <person name="Haridas S."/>
            <person name="Wolfe K.H."/>
            <person name="Lopes M.R."/>
            <person name="Hittinger C.T."/>
            <person name="Goker M."/>
            <person name="Salamov A."/>
            <person name="Wisecaver J."/>
            <person name="Long T.M."/>
            <person name="Aerts A.L."/>
            <person name="Barry K."/>
            <person name="Choi C."/>
            <person name="Clum A."/>
            <person name="Coughlan A.Y."/>
            <person name="Deshpande S."/>
            <person name="Douglass A.P."/>
            <person name="Hanson S.J."/>
            <person name="Klenk H.-P."/>
            <person name="Labutti K."/>
            <person name="Lapidus A."/>
            <person name="Lindquist E."/>
            <person name="Lipzen A."/>
            <person name="Meier-Kolthoff J.P."/>
            <person name="Ohm R.A."/>
            <person name="Otillar R.P."/>
            <person name="Pangilinan J."/>
            <person name="Peng Y."/>
            <person name="Rokas A."/>
            <person name="Rosa C.A."/>
            <person name="Scheuner C."/>
            <person name="Sibirny A.A."/>
            <person name="Slot J.C."/>
            <person name="Stielow J.B."/>
            <person name="Sun H."/>
            <person name="Kurtzman C.P."/>
            <person name="Blackwell M."/>
            <person name="Grigoriev I.V."/>
            <person name="Jeffries T.W."/>
        </authorList>
    </citation>
    <scope>NUCLEOTIDE SEQUENCE [LARGE SCALE GENOMIC DNA]</scope>
    <source>
        <strain evidence="2">NRRL Y-17324</strain>
    </source>
</reference>
<gene>
    <name evidence="1" type="ORF">CANTADRAFT_219475</name>
</gene>
<dbReference type="GeneID" id="30980900"/>
<accession>A0A1E4SKA0</accession>
<organism evidence="1 2">
    <name type="scientific">Suhomyces tanzawaensis NRRL Y-17324</name>
    <dbReference type="NCBI Taxonomy" id="984487"/>
    <lineage>
        <taxon>Eukaryota</taxon>
        <taxon>Fungi</taxon>
        <taxon>Dikarya</taxon>
        <taxon>Ascomycota</taxon>
        <taxon>Saccharomycotina</taxon>
        <taxon>Pichiomycetes</taxon>
        <taxon>Debaryomycetaceae</taxon>
        <taxon>Suhomyces</taxon>
    </lineage>
</organism>
<dbReference type="Proteomes" id="UP000094285">
    <property type="component" value="Unassembled WGS sequence"/>
</dbReference>
<protein>
    <submittedName>
        <fullName evidence="1">Uncharacterized protein</fullName>
    </submittedName>
</protein>
<proteinExistence type="predicted"/>
<evidence type="ECO:0000313" key="1">
    <source>
        <dbReference type="EMBL" id="ODV79936.1"/>
    </source>
</evidence>
<keyword evidence="2" id="KW-1185">Reference proteome</keyword>
<sequence>MDGFRWASRHQSRLMWGNSRLSSDTGLELSSPIEKDTLMQLVWIFQQLHILAARIRHCRITQRTLHDRVCHTHQW</sequence>
<dbReference type="RefSeq" id="XP_020065058.1">
    <property type="nucleotide sequence ID" value="XM_020206763.1"/>
</dbReference>